<protein>
    <recommendedName>
        <fullName evidence="1">Altered inheritance of mitochondria protein 6</fullName>
    </recommendedName>
</protein>
<accession>A0ABT4C9E8</accession>
<evidence type="ECO:0000313" key="4">
    <source>
        <dbReference type="EMBL" id="MCY4725593.1"/>
    </source>
</evidence>
<feature type="region of interest" description="Disordered" evidence="2">
    <location>
        <begin position="26"/>
        <end position="45"/>
    </location>
</feature>
<gene>
    <name evidence="4" type="ORF">NYO98_04820</name>
</gene>
<dbReference type="InterPro" id="IPR051236">
    <property type="entry name" value="HAT_RTT109-like"/>
</dbReference>
<evidence type="ECO:0000256" key="3">
    <source>
        <dbReference type="SAM" id="SignalP"/>
    </source>
</evidence>
<dbReference type="InterPro" id="IPR017946">
    <property type="entry name" value="PLC-like_Pdiesterase_TIM-brl"/>
</dbReference>
<dbReference type="Gene3D" id="3.20.20.190">
    <property type="entry name" value="Phosphatidylinositol (PI) phosphodiesterase"/>
    <property type="match status" value="1"/>
</dbReference>
<evidence type="ECO:0000313" key="5">
    <source>
        <dbReference type="Proteomes" id="UP001074726"/>
    </source>
</evidence>
<feature type="signal peptide" evidence="3">
    <location>
        <begin position="1"/>
        <end position="29"/>
    </location>
</feature>
<dbReference type="RefSeq" id="WP_268110389.1">
    <property type="nucleotide sequence ID" value="NZ_JAPPUX010000001.1"/>
</dbReference>
<proteinExistence type="predicted"/>
<evidence type="ECO:0000256" key="2">
    <source>
        <dbReference type="SAM" id="MobiDB-lite"/>
    </source>
</evidence>
<feature type="region of interest" description="Disordered" evidence="2">
    <location>
        <begin position="287"/>
        <end position="320"/>
    </location>
</feature>
<dbReference type="SUPFAM" id="SSF51695">
    <property type="entry name" value="PLC-like phosphodiesterases"/>
    <property type="match status" value="1"/>
</dbReference>
<name>A0ABT4C9E8_9ACTN</name>
<dbReference type="PANTHER" id="PTHR31571">
    <property type="entry name" value="ALTERED INHERITANCE OF MITOCHONDRIA PROTEIN 6"/>
    <property type="match status" value="1"/>
</dbReference>
<dbReference type="Proteomes" id="UP001074726">
    <property type="component" value="Unassembled WGS sequence"/>
</dbReference>
<comment type="caution">
    <text evidence="4">The sequence shown here is derived from an EMBL/GenBank/DDBJ whole genome shotgun (WGS) entry which is preliminary data.</text>
</comment>
<reference evidence="4" key="1">
    <citation type="submission" date="2022-08" db="EMBL/GenBank/DDBJ databases">
        <title>Genome sequencing of Nocardioides sp. STR2.</title>
        <authorList>
            <person name="So Y."/>
        </authorList>
    </citation>
    <scope>NUCLEOTIDE SEQUENCE</scope>
    <source>
        <strain evidence="4">STR2</strain>
    </source>
</reference>
<dbReference type="InterPro" id="IPR039559">
    <property type="entry name" value="AIM6_PI-PLC-like_dom"/>
</dbReference>
<feature type="compositionally biased region" description="Basic and acidic residues" evidence="2">
    <location>
        <begin position="309"/>
        <end position="320"/>
    </location>
</feature>
<sequence>MFRIPRALLATSLAVPVLSLISPATSSTAAVTPDRPDASVSPLSQAHAHNDYEHDRPLQDALSHGFTSVEADVWLVDGELLVAHDREDVDPSRTLESLYLDPLVDRARREGGRVYRGYDGVFQLLIDVKSEAGPTYAAVHEALAEHRRIMSTFRDGRVRQDAVTAVISGNRDLPAMQAQRVRYAGYDGRMGDLGSGLPAAVLPLLSDNWTKYFSWQGVGPMPADQRAVLHDIVDRAHAAGYRVRFWATPDTPGPARDALWAELLDAGVDHLNTDDLAGLEAFLRAREEGRTVAGPPSTPTTTSSGRTPEWSRGRADQRQG</sequence>
<keyword evidence="3" id="KW-0732">Signal</keyword>
<dbReference type="PANTHER" id="PTHR31571:SF1">
    <property type="entry name" value="ALTERED INHERITANCE OF MITOCHONDRIA PROTEIN 6"/>
    <property type="match status" value="1"/>
</dbReference>
<evidence type="ECO:0000256" key="1">
    <source>
        <dbReference type="ARBA" id="ARBA00014286"/>
    </source>
</evidence>
<dbReference type="CDD" id="cd08577">
    <property type="entry name" value="PI-PLCc_GDPD_SF_unchar3"/>
    <property type="match status" value="1"/>
</dbReference>
<organism evidence="4 5">
    <name type="scientific">Nocardioides pini</name>
    <dbReference type="NCBI Taxonomy" id="2975053"/>
    <lineage>
        <taxon>Bacteria</taxon>
        <taxon>Bacillati</taxon>
        <taxon>Actinomycetota</taxon>
        <taxon>Actinomycetes</taxon>
        <taxon>Propionibacteriales</taxon>
        <taxon>Nocardioidaceae</taxon>
        <taxon>Nocardioides</taxon>
    </lineage>
</organism>
<feature type="chain" id="PRO_5046271361" description="Altered inheritance of mitochondria protein 6" evidence="3">
    <location>
        <begin position="30"/>
        <end position="320"/>
    </location>
</feature>
<keyword evidence="5" id="KW-1185">Reference proteome</keyword>
<dbReference type="EMBL" id="JAPPUX010000001">
    <property type="protein sequence ID" value="MCY4725593.1"/>
    <property type="molecule type" value="Genomic_DNA"/>
</dbReference>
<dbReference type="Pfam" id="PF13653">
    <property type="entry name" value="GDPD_2"/>
    <property type="match status" value="1"/>
</dbReference>